<evidence type="ECO:0000313" key="4">
    <source>
        <dbReference type="EMBL" id="KIT15458.1"/>
    </source>
</evidence>
<gene>
    <name evidence="4" type="ORF">jaqu_28920</name>
</gene>
<organism evidence="4 5">
    <name type="scientific">Jannaschia aquimarina</name>
    <dbReference type="NCBI Taxonomy" id="935700"/>
    <lineage>
        <taxon>Bacteria</taxon>
        <taxon>Pseudomonadati</taxon>
        <taxon>Pseudomonadota</taxon>
        <taxon>Alphaproteobacteria</taxon>
        <taxon>Rhodobacterales</taxon>
        <taxon>Roseobacteraceae</taxon>
        <taxon>Jannaschia</taxon>
    </lineage>
</organism>
<sequence length="384" mass="40437">MKTHNLLLSSVAVIALTGGIAIAQTADLDGDTEGQDTALENTLDQDGNPIVVEGDTMAAGAMGGQIVVEQPDAEVSVNVPDPSVTVDQARPEVLVEQGEPQITVTVAEPTVTVEQQAPIITIEQAQPQVTVTIPEPTITVRMPEPDVNVATAEPEIAVDQPEPIVRFVRPEPRITIEEAEPNVQVTSAEPEIRVNRADAAEVTLEQAEANVQIEESEGDGNVVVTEAEPQVNIEAAESADIQVEQADANVTIEDADPNVAIAEETEMAEGEMTETTQSGGLYAAFADSRVSDLVGMDVLSTNGNDVGEVDRLIRTSAGELAAIVGAGGFLGLGEHSVAIPLDRFAMTEEGLMLEGMTESELQAMPEWDEQGEVMPLGLTVGDAY</sequence>
<dbReference type="EMBL" id="JYFE01000050">
    <property type="protein sequence ID" value="KIT15458.1"/>
    <property type="molecule type" value="Genomic_DNA"/>
</dbReference>
<dbReference type="InterPro" id="IPR025164">
    <property type="entry name" value="Toastrack_DUF4097"/>
</dbReference>
<reference evidence="4 5" key="1">
    <citation type="submission" date="2015-02" db="EMBL/GenBank/DDBJ databases">
        <title>Genome Sequence of Jannaschia aquimarina DSM28248, a member of the Roseobacter clade.</title>
        <authorList>
            <person name="Voget S."/>
            <person name="Daniel R."/>
        </authorList>
    </citation>
    <scope>NUCLEOTIDE SEQUENCE [LARGE SCALE GENOMIC DNA]</scope>
    <source>
        <strain evidence="4 5">GSW-M26</strain>
    </source>
</reference>
<name>A0A0D1D634_9RHOB</name>
<dbReference type="InterPro" id="IPR011033">
    <property type="entry name" value="PRC_barrel-like_sf"/>
</dbReference>
<feature type="chain" id="PRO_5002240199" evidence="1">
    <location>
        <begin position="24"/>
        <end position="384"/>
    </location>
</feature>
<dbReference type="STRING" id="935700.jaqu_28920"/>
<dbReference type="PATRIC" id="fig|935700.4.peg.2995"/>
<evidence type="ECO:0000259" key="2">
    <source>
        <dbReference type="Pfam" id="PF05239"/>
    </source>
</evidence>
<proteinExistence type="predicted"/>
<dbReference type="Gene3D" id="2.30.30.240">
    <property type="entry name" value="PRC-barrel domain"/>
    <property type="match status" value="1"/>
</dbReference>
<feature type="domain" description="PRC-barrel" evidence="2">
    <location>
        <begin position="289"/>
        <end position="342"/>
    </location>
</feature>
<comment type="caution">
    <text evidence="4">The sequence shown here is derived from an EMBL/GenBank/DDBJ whole genome shotgun (WGS) entry which is preliminary data.</text>
</comment>
<feature type="domain" description="DUF4097" evidence="3">
    <location>
        <begin position="27"/>
        <end position="262"/>
    </location>
</feature>
<evidence type="ECO:0000256" key="1">
    <source>
        <dbReference type="SAM" id="SignalP"/>
    </source>
</evidence>
<accession>A0A0D1D634</accession>
<keyword evidence="1" id="KW-0732">Signal</keyword>
<dbReference type="Proteomes" id="UP000032232">
    <property type="component" value="Unassembled WGS sequence"/>
</dbReference>
<dbReference type="InterPro" id="IPR027275">
    <property type="entry name" value="PRC-brl_dom"/>
</dbReference>
<protein>
    <submittedName>
        <fullName evidence="4">PRC-barrel domain protein</fullName>
    </submittedName>
</protein>
<dbReference type="RefSeq" id="WP_052500987.1">
    <property type="nucleotide sequence ID" value="NZ_FZPF01000008.1"/>
</dbReference>
<keyword evidence="5" id="KW-1185">Reference proteome</keyword>
<evidence type="ECO:0000259" key="3">
    <source>
        <dbReference type="Pfam" id="PF13349"/>
    </source>
</evidence>
<feature type="signal peptide" evidence="1">
    <location>
        <begin position="1"/>
        <end position="23"/>
    </location>
</feature>
<dbReference type="SUPFAM" id="SSF50346">
    <property type="entry name" value="PRC-barrel domain"/>
    <property type="match status" value="1"/>
</dbReference>
<dbReference type="Pfam" id="PF13349">
    <property type="entry name" value="DUF4097"/>
    <property type="match status" value="1"/>
</dbReference>
<dbReference type="OrthoDB" id="7876889at2"/>
<evidence type="ECO:0000313" key="5">
    <source>
        <dbReference type="Proteomes" id="UP000032232"/>
    </source>
</evidence>
<dbReference type="Pfam" id="PF05239">
    <property type="entry name" value="PRC"/>
    <property type="match status" value="1"/>
</dbReference>
<dbReference type="AlphaFoldDB" id="A0A0D1D634"/>